<sequence length="209" mass="22461">MFTGRGVVGRSKRKTLISDQSSSTSASAAASSTASSASAAAAPAPTTSASSSTPAVTAKEDNKASSAATAAAAATDSEPVAQVVMQAPGRFSCSLCGSVYKHLASLTQHLEVHRNQTTCVLCHTTLSRKTDLRRHMRLKHNLQWQKSLQRHRAPRRQSNLIIVLLGTSLLFLAQYQVTKPPEITICVNPVTKLVYHKNPNKLMKRNNLV</sequence>
<dbReference type="SMART" id="SM00355">
    <property type="entry name" value="ZnF_C2H2"/>
    <property type="match status" value="2"/>
</dbReference>
<evidence type="ECO:0000313" key="5">
    <source>
        <dbReference type="Proteomes" id="UP001627154"/>
    </source>
</evidence>
<reference evidence="4 5" key="1">
    <citation type="journal article" date="2024" name="bioRxiv">
        <title>A reference genome for Trichogramma kaykai: A tiny desert-dwelling parasitoid wasp with competing sex-ratio distorters.</title>
        <authorList>
            <person name="Culotta J."/>
            <person name="Lindsey A.R."/>
        </authorList>
    </citation>
    <scope>NUCLEOTIDE SEQUENCE [LARGE SCALE GENOMIC DNA]</scope>
    <source>
        <strain evidence="4 5">KSX58</strain>
    </source>
</reference>
<keyword evidence="1" id="KW-0479">Metal-binding</keyword>
<dbReference type="PROSITE" id="PS00028">
    <property type="entry name" value="ZINC_FINGER_C2H2_1"/>
    <property type="match status" value="2"/>
</dbReference>
<dbReference type="InterPro" id="IPR013087">
    <property type="entry name" value="Znf_C2H2_type"/>
</dbReference>
<proteinExistence type="predicted"/>
<feature type="region of interest" description="Disordered" evidence="2">
    <location>
        <begin position="1"/>
        <end position="62"/>
    </location>
</feature>
<organism evidence="4 5">
    <name type="scientific">Trichogramma kaykai</name>
    <dbReference type="NCBI Taxonomy" id="54128"/>
    <lineage>
        <taxon>Eukaryota</taxon>
        <taxon>Metazoa</taxon>
        <taxon>Ecdysozoa</taxon>
        <taxon>Arthropoda</taxon>
        <taxon>Hexapoda</taxon>
        <taxon>Insecta</taxon>
        <taxon>Pterygota</taxon>
        <taxon>Neoptera</taxon>
        <taxon>Endopterygota</taxon>
        <taxon>Hymenoptera</taxon>
        <taxon>Apocrita</taxon>
        <taxon>Proctotrupomorpha</taxon>
        <taxon>Chalcidoidea</taxon>
        <taxon>Trichogrammatidae</taxon>
        <taxon>Trichogramma</taxon>
    </lineage>
</organism>
<name>A0ABD2XD92_9HYME</name>
<feature type="domain" description="C2H2-type" evidence="3">
    <location>
        <begin position="91"/>
        <end position="118"/>
    </location>
</feature>
<dbReference type="AlphaFoldDB" id="A0ABD2XD92"/>
<dbReference type="EMBL" id="JBJJXI010000031">
    <property type="protein sequence ID" value="KAL3403313.1"/>
    <property type="molecule type" value="Genomic_DNA"/>
</dbReference>
<accession>A0ABD2XD92</accession>
<keyword evidence="5" id="KW-1185">Reference proteome</keyword>
<feature type="compositionally biased region" description="Low complexity" evidence="2">
    <location>
        <begin position="21"/>
        <end position="57"/>
    </location>
</feature>
<dbReference type="Pfam" id="PF00096">
    <property type="entry name" value="zf-C2H2"/>
    <property type="match status" value="2"/>
</dbReference>
<evidence type="ECO:0000259" key="3">
    <source>
        <dbReference type="PROSITE" id="PS50157"/>
    </source>
</evidence>
<gene>
    <name evidence="4" type="ORF">TKK_003907</name>
</gene>
<dbReference type="Proteomes" id="UP001627154">
    <property type="component" value="Unassembled WGS sequence"/>
</dbReference>
<dbReference type="SUPFAM" id="SSF57667">
    <property type="entry name" value="beta-beta-alpha zinc fingers"/>
    <property type="match status" value="1"/>
</dbReference>
<keyword evidence="1" id="KW-0862">Zinc</keyword>
<protein>
    <recommendedName>
        <fullName evidence="3">C2H2-type domain-containing protein</fullName>
    </recommendedName>
</protein>
<dbReference type="Gene3D" id="3.30.160.60">
    <property type="entry name" value="Classic Zinc Finger"/>
    <property type="match status" value="1"/>
</dbReference>
<keyword evidence="1" id="KW-0863">Zinc-finger</keyword>
<evidence type="ECO:0000256" key="1">
    <source>
        <dbReference type="PROSITE-ProRule" id="PRU00042"/>
    </source>
</evidence>
<evidence type="ECO:0000313" key="4">
    <source>
        <dbReference type="EMBL" id="KAL3403313.1"/>
    </source>
</evidence>
<dbReference type="InterPro" id="IPR036236">
    <property type="entry name" value="Znf_C2H2_sf"/>
</dbReference>
<comment type="caution">
    <text evidence="4">The sequence shown here is derived from an EMBL/GenBank/DDBJ whole genome shotgun (WGS) entry which is preliminary data.</text>
</comment>
<dbReference type="GO" id="GO:0008270">
    <property type="term" value="F:zinc ion binding"/>
    <property type="evidence" value="ECO:0007669"/>
    <property type="project" value="UniProtKB-KW"/>
</dbReference>
<evidence type="ECO:0000256" key="2">
    <source>
        <dbReference type="SAM" id="MobiDB-lite"/>
    </source>
</evidence>
<dbReference type="PROSITE" id="PS50157">
    <property type="entry name" value="ZINC_FINGER_C2H2_2"/>
    <property type="match status" value="2"/>
</dbReference>
<feature type="domain" description="C2H2-type" evidence="3">
    <location>
        <begin position="117"/>
        <end position="145"/>
    </location>
</feature>